<keyword evidence="1" id="KW-0732">Signal</keyword>
<evidence type="ECO:0000313" key="3">
    <source>
        <dbReference type="EMBL" id="TWT32588.1"/>
    </source>
</evidence>
<dbReference type="SUPFAM" id="SSF52833">
    <property type="entry name" value="Thioredoxin-like"/>
    <property type="match status" value="1"/>
</dbReference>
<comment type="caution">
    <text evidence="3">The sequence shown here is derived from an EMBL/GenBank/DDBJ whole genome shotgun (WGS) entry which is preliminary data.</text>
</comment>
<dbReference type="AlphaFoldDB" id="A0A5C5V284"/>
<name>A0A5C5V284_9BACT</name>
<feature type="signal peptide" evidence="1">
    <location>
        <begin position="1"/>
        <end position="23"/>
    </location>
</feature>
<sequence length="341" mass="37670" precursor="true">MRRQAITILYGLLLLAISVPSFAQGIVVPNTAMAPKISLDAALAPVRWHGRVPSPASIGDKTPVVLVYATWCPKCNVWSPDLFAQIREAIQDKPVVLFAINADENTRGPNYALQRNLVGPNIFHGDDPTIVQRMGFESELFYYSLFEDGMQTARDQAGGHYKQPDGSKEYAIARQIGTGLDGSFSLIQPEQSADLKQVLWPAELGARLDERSLLSMRKNLGESLAAEFNTAILDYLNGQIEKIKLSRNGTIPEQIEGYELASQLADDFKSTSQGKACATLVEQLDEDKAFQEELLAKKLYDQGRARAKSAVDLRRQMGRIVSRYPESYYGQEAQKAIAGGQ</sequence>
<protein>
    <recommendedName>
        <fullName evidence="2">Thioredoxin domain-containing protein</fullName>
    </recommendedName>
</protein>
<evidence type="ECO:0000313" key="4">
    <source>
        <dbReference type="Proteomes" id="UP000318878"/>
    </source>
</evidence>
<evidence type="ECO:0000256" key="1">
    <source>
        <dbReference type="SAM" id="SignalP"/>
    </source>
</evidence>
<gene>
    <name evidence="3" type="ORF">Enr8_23920</name>
</gene>
<reference evidence="3 4" key="1">
    <citation type="submission" date="2019-02" db="EMBL/GenBank/DDBJ databases">
        <title>Deep-cultivation of Planctomycetes and their phenomic and genomic characterization uncovers novel biology.</title>
        <authorList>
            <person name="Wiegand S."/>
            <person name="Jogler M."/>
            <person name="Boedeker C."/>
            <person name="Pinto D."/>
            <person name="Vollmers J."/>
            <person name="Rivas-Marin E."/>
            <person name="Kohn T."/>
            <person name="Peeters S.H."/>
            <person name="Heuer A."/>
            <person name="Rast P."/>
            <person name="Oberbeckmann S."/>
            <person name="Bunk B."/>
            <person name="Jeske O."/>
            <person name="Meyerdierks A."/>
            <person name="Storesund J.E."/>
            <person name="Kallscheuer N."/>
            <person name="Luecker S."/>
            <person name="Lage O.M."/>
            <person name="Pohl T."/>
            <person name="Merkel B.J."/>
            <person name="Hornburger P."/>
            <person name="Mueller R.-W."/>
            <person name="Bruemmer F."/>
            <person name="Labrenz M."/>
            <person name="Spormann A.M."/>
            <person name="Op Den Camp H."/>
            <person name="Overmann J."/>
            <person name="Amann R."/>
            <person name="Jetten M.S.M."/>
            <person name="Mascher T."/>
            <person name="Medema M.H."/>
            <person name="Devos D.P."/>
            <person name="Kaster A.-K."/>
            <person name="Ovreas L."/>
            <person name="Rohde M."/>
            <person name="Galperin M.Y."/>
            <person name="Jogler C."/>
        </authorList>
    </citation>
    <scope>NUCLEOTIDE SEQUENCE [LARGE SCALE GENOMIC DNA]</scope>
    <source>
        <strain evidence="3 4">Enr8</strain>
    </source>
</reference>
<evidence type="ECO:0000259" key="2">
    <source>
        <dbReference type="PROSITE" id="PS51352"/>
    </source>
</evidence>
<accession>A0A5C5V284</accession>
<keyword evidence="4" id="KW-1185">Reference proteome</keyword>
<dbReference type="OrthoDB" id="254253at2"/>
<feature type="domain" description="Thioredoxin" evidence="2">
    <location>
        <begin position="13"/>
        <end position="222"/>
    </location>
</feature>
<dbReference type="Proteomes" id="UP000318878">
    <property type="component" value="Unassembled WGS sequence"/>
</dbReference>
<dbReference type="RefSeq" id="WP_146431734.1">
    <property type="nucleotide sequence ID" value="NZ_SJPF01000003.1"/>
</dbReference>
<feature type="chain" id="PRO_5023009261" description="Thioredoxin domain-containing protein" evidence="1">
    <location>
        <begin position="24"/>
        <end position="341"/>
    </location>
</feature>
<dbReference type="EMBL" id="SJPF01000003">
    <property type="protein sequence ID" value="TWT32588.1"/>
    <property type="molecule type" value="Genomic_DNA"/>
</dbReference>
<dbReference type="InterPro" id="IPR013766">
    <property type="entry name" value="Thioredoxin_domain"/>
</dbReference>
<dbReference type="Gene3D" id="3.40.30.10">
    <property type="entry name" value="Glutaredoxin"/>
    <property type="match status" value="1"/>
</dbReference>
<dbReference type="InterPro" id="IPR036249">
    <property type="entry name" value="Thioredoxin-like_sf"/>
</dbReference>
<dbReference type="PROSITE" id="PS51352">
    <property type="entry name" value="THIOREDOXIN_2"/>
    <property type="match status" value="1"/>
</dbReference>
<organism evidence="3 4">
    <name type="scientific">Blastopirellula retiformator</name>
    <dbReference type="NCBI Taxonomy" id="2527970"/>
    <lineage>
        <taxon>Bacteria</taxon>
        <taxon>Pseudomonadati</taxon>
        <taxon>Planctomycetota</taxon>
        <taxon>Planctomycetia</taxon>
        <taxon>Pirellulales</taxon>
        <taxon>Pirellulaceae</taxon>
        <taxon>Blastopirellula</taxon>
    </lineage>
</organism>
<proteinExistence type="predicted"/>